<feature type="region of interest" description="Disordered" evidence="1">
    <location>
        <begin position="105"/>
        <end position="134"/>
    </location>
</feature>
<evidence type="ECO:0000313" key="2">
    <source>
        <dbReference type="EMBL" id="RKT38047.1"/>
    </source>
</evidence>
<gene>
    <name evidence="2" type="ORF">BDD21_5574</name>
</gene>
<proteinExistence type="predicted"/>
<evidence type="ECO:0000313" key="3">
    <source>
        <dbReference type="Proteomes" id="UP000274556"/>
    </source>
</evidence>
<feature type="compositionally biased region" description="Basic and acidic residues" evidence="1">
    <location>
        <begin position="123"/>
        <end position="134"/>
    </location>
</feature>
<comment type="caution">
    <text evidence="2">The sequence shown here is derived from an EMBL/GenBank/DDBJ whole genome shotgun (WGS) entry which is preliminary data.</text>
</comment>
<dbReference type="AlphaFoldDB" id="A0A495UPT6"/>
<keyword evidence="3" id="KW-1185">Reference proteome</keyword>
<protein>
    <submittedName>
        <fullName evidence="2">Uncharacterized protein</fullName>
    </submittedName>
</protein>
<feature type="compositionally biased region" description="Basic residues" evidence="1">
    <location>
        <begin position="109"/>
        <end position="122"/>
    </location>
</feature>
<evidence type="ECO:0000256" key="1">
    <source>
        <dbReference type="SAM" id="MobiDB-lite"/>
    </source>
</evidence>
<name>A0A495UPT6_9GAMM</name>
<accession>A0A495UPT6</accession>
<dbReference type="Proteomes" id="UP000274556">
    <property type="component" value="Unassembled WGS sequence"/>
</dbReference>
<dbReference type="EMBL" id="RBXL01000002">
    <property type="protein sequence ID" value="RKT38047.1"/>
    <property type="molecule type" value="Genomic_DNA"/>
</dbReference>
<sequence length="134" mass="14902">MHRQSSKSRTHRLLILLLLGSLWTLVWSLASVLAPSLARETLPSLQARLKPIGIGLGDVAFSDLRITGESCVARESVRGLLRPDGLAPWRRPVLMPTGGRSALLASRERARRSLPTRRTRRKSVTERDEPPGCY</sequence>
<reference evidence="2 3" key="1">
    <citation type="submission" date="2018-10" db="EMBL/GenBank/DDBJ databases">
        <title>Genomic Encyclopedia of Archaeal and Bacterial Type Strains, Phase II (KMG-II): from individual species to whole genera.</title>
        <authorList>
            <person name="Goeker M."/>
        </authorList>
    </citation>
    <scope>NUCLEOTIDE SEQUENCE [LARGE SCALE GENOMIC DNA]</scope>
    <source>
        <strain evidence="2 3">DSM 235</strain>
    </source>
</reference>
<organism evidence="2 3">
    <name type="scientific">Thiocapsa rosea</name>
    <dbReference type="NCBI Taxonomy" id="69360"/>
    <lineage>
        <taxon>Bacteria</taxon>
        <taxon>Pseudomonadati</taxon>
        <taxon>Pseudomonadota</taxon>
        <taxon>Gammaproteobacteria</taxon>
        <taxon>Chromatiales</taxon>
        <taxon>Chromatiaceae</taxon>
        <taxon>Thiocapsa</taxon>
    </lineage>
</organism>